<evidence type="ECO:0000256" key="1">
    <source>
        <dbReference type="ARBA" id="ARBA00004479"/>
    </source>
</evidence>
<comment type="subcellular location">
    <subcellularLocation>
        <location evidence="1">Membrane</location>
        <topology evidence="1">Single-pass type I membrane protein</topology>
    </subcellularLocation>
</comment>
<dbReference type="SUPFAM" id="SSF57196">
    <property type="entry name" value="EGF/Laminin"/>
    <property type="match status" value="3"/>
</dbReference>
<dbReference type="SMART" id="SM00180">
    <property type="entry name" value="EGF_Lam"/>
    <property type="match status" value="2"/>
</dbReference>
<evidence type="ECO:0000256" key="6">
    <source>
        <dbReference type="ARBA" id="ARBA00022737"/>
    </source>
</evidence>
<evidence type="ECO:0000256" key="14">
    <source>
        <dbReference type="PROSITE-ProRule" id="PRU00460"/>
    </source>
</evidence>
<dbReference type="Pfam" id="PF24981">
    <property type="entry name" value="Beta-prop_ATRN-LZTR1"/>
    <property type="match status" value="1"/>
</dbReference>
<evidence type="ECO:0000256" key="2">
    <source>
        <dbReference type="ARBA" id="ARBA00022441"/>
    </source>
</evidence>
<reference evidence="19" key="1">
    <citation type="submission" date="2013-07" db="EMBL/GenBank/DDBJ databases">
        <title>Midgut Transcriptome Profiling of Anoplphora glabripennis, a Lignocellulose Degrading, Wood-Boring Cerambycid.</title>
        <authorList>
            <person name="Scully E.D."/>
            <person name="Hoover K."/>
            <person name="Carlson J.E."/>
            <person name="Tien M."/>
            <person name="Geib S.M."/>
        </authorList>
    </citation>
    <scope>NUCLEOTIDE SEQUENCE</scope>
</reference>
<dbReference type="Pfam" id="PF24973">
    <property type="entry name" value="EGF_LMN_ATRN"/>
    <property type="match status" value="2"/>
</dbReference>
<feature type="domain" description="CUB" evidence="16">
    <location>
        <begin position="30"/>
        <end position="142"/>
    </location>
</feature>
<protein>
    <submittedName>
        <fullName evidence="19">Multiple epidermal growth factor-like domain protein</fullName>
    </submittedName>
</protein>
<dbReference type="GO" id="GO:0048731">
    <property type="term" value="P:system development"/>
    <property type="evidence" value="ECO:0007669"/>
    <property type="project" value="UniProtKB-ARBA"/>
</dbReference>
<dbReference type="Gene3D" id="2.60.120.290">
    <property type="entry name" value="Spermadhesin, CUB domain"/>
    <property type="match status" value="1"/>
</dbReference>
<dbReference type="PROSITE" id="PS01248">
    <property type="entry name" value="EGF_LAM_1"/>
    <property type="match status" value="2"/>
</dbReference>
<keyword evidence="7" id="KW-0106">Calcium</keyword>
<dbReference type="Gene3D" id="2.120.10.80">
    <property type="entry name" value="Kelch-type beta propeller"/>
    <property type="match status" value="2"/>
</dbReference>
<proteinExistence type="predicted"/>
<dbReference type="InterPro" id="IPR015915">
    <property type="entry name" value="Kelch-typ_b-propeller"/>
</dbReference>
<evidence type="ECO:0000256" key="10">
    <source>
        <dbReference type="ARBA" id="ARBA00023157"/>
    </source>
</evidence>
<dbReference type="PROSITE" id="PS01187">
    <property type="entry name" value="EGF_CA"/>
    <property type="match status" value="1"/>
</dbReference>
<dbReference type="Pfam" id="PF01344">
    <property type="entry name" value="Kelch_1"/>
    <property type="match status" value="1"/>
</dbReference>
<dbReference type="EMBL" id="GALX01000608">
    <property type="protein sequence ID" value="JAB67858.1"/>
    <property type="molecule type" value="Transcribed_RNA"/>
</dbReference>
<evidence type="ECO:0000256" key="13">
    <source>
        <dbReference type="PROSITE-ProRule" id="PRU00076"/>
    </source>
</evidence>
<dbReference type="CDD" id="cd00054">
    <property type="entry name" value="EGF_CA"/>
    <property type="match status" value="1"/>
</dbReference>
<evidence type="ECO:0000256" key="4">
    <source>
        <dbReference type="ARBA" id="ARBA00022692"/>
    </source>
</evidence>
<dbReference type="Pfam" id="PF00431">
    <property type="entry name" value="CUB"/>
    <property type="match status" value="1"/>
</dbReference>
<dbReference type="InterPro" id="IPR056737">
    <property type="entry name" value="Beta-prop_ATRN-MKLN-like"/>
</dbReference>
<evidence type="ECO:0000313" key="19">
    <source>
        <dbReference type="EMBL" id="JAB67858.1"/>
    </source>
</evidence>
<evidence type="ECO:0000256" key="12">
    <source>
        <dbReference type="ARBA" id="ARBA00023292"/>
    </source>
</evidence>
<dbReference type="InterPro" id="IPR049883">
    <property type="entry name" value="NOTCH1_EGF-like"/>
</dbReference>
<dbReference type="InterPro" id="IPR056863">
    <property type="entry name" value="LMN_ATRN_NET-like_EGF"/>
</dbReference>
<feature type="transmembrane region" description="Helical" evidence="15">
    <location>
        <begin position="7"/>
        <end position="25"/>
    </location>
</feature>
<dbReference type="GeneID" id="108911560"/>
<dbReference type="InterPro" id="IPR002049">
    <property type="entry name" value="LE_dom"/>
</dbReference>
<dbReference type="InterPro" id="IPR006652">
    <property type="entry name" value="Kelch_1"/>
</dbReference>
<dbReference type="Gene3D" id="2.10.25.10">
    <property type="entry name" value="Laminin"/>
    <property type="match status" value="4"/>
</dbReference>
<keyword evidence="2" id="KW-0880">Kelch repeat</keyword>
<keyword evidence="8 15" id="KW-1133">Transmembrane helix</keyword>
<dbReference type="PROSITE" id="PS01180">
    <property type="entry name" value="CUB"/>
    <property type="match status" value="1"/>
</dbReference>
<keyword evidence="3 13" id="KW-0245">EGF-like domain</keyword>
<dbReference type="Pfam" id="PF07645">
    <property type="entry name" value="EGF_CA"/>
    <property type="match status" value="1"/>
</dbReference>
<dbReference type="SMART" id="SM00423">
    <property type="entry name" value="PSI"/>
    <property type="match status" value="5"/>
</dbReference>
<comment type="caution">
    <text evidence="13">Lacks conserved residue(s) required for the propagation of feature annotation.</text>
</comment>
<evidence type="ECO:0000256" key="8">
    <source>
        <dbReference type="ARBA" id="ARBA00022989"/>
    </source>
</evidence>
<dbReference type="FunFam" id="2.10.25.10:FF:000202">
    <property type="entry name" value="Multiple epidermal growth factor-like domains 8"/>
    <property type="match status" value="1"/>
</dbReference>
<evidence type="ECO:0000259" key="17">
    <source>
        <dbReference type="PROSITE" id="PS50026"/>
    </source>
</evidence>
<dbReference type="PROSITE" id="PS00010">
    <property type="entry name" value="ASX_HYDROXYL"/>
    <property type="match status" value="1"/>
</dbReference>
<evidence type="ECO:0000256" key="11">
    <source>
        <dbReference type="ARBA" id="ARBA00023180"/>
    </source>
</evidence>
<keyword evidence="9 15" id="KW-0472">Membrane</keyword>
<dbReference type="PANTHER" id="PTHR46093:SF18">
    <property type="entry name" value="FIBRONECTIN TYPE-III DOMAIN-CONTAINING PROTEIN"/>
    <property type="match status" value="1"/>
</dbReference>
<evidence type="ECO:0000259" key="18">
    <source>
        <dbReference type="PROSITE" id="PS50027"/>
    </source>
</evidence>
<gene>
    <name evidence="19" type="primary">MEGF8</name>
</gene>
<dbReference type="SUPFAM" id="SSF117281">
    <property type="entry name" value="Kelch motif"/>
    <property type="match status" value="2"/>
</dbReference>
<evidence type="ECO:0000256" key="15">
    <source>
        <dbReference type="SAM" id="Phobius"/>
    </source>
</evidence>
<dbReference type="FunFam" id="2.60.120.290:FF:000023">
    <property type="entry name" value="Multiple epidermal growth factor-like domains 8"/>
    <property type="match status" value="1"/>
</dbReference>
<dbReference type="PROSITE" id="PS00022">
    <property type="entry name" value="EGF_1"/>
    <property type="match status" value="2"/>
</dbReference>
<dbReference type="KEGG" id="agb:108911560"/>
<dbReference type="FunFam" id="2.10.25.10:FF:000191">
    <property type="entry name" value="Multiple epidermal growth factor-like domains 8"/>
    <property type="match status" value="1"/>
</dbReference>
<feature type="domain" description="Laminin EGF-like" evidence="18">
    <location>
        <begin position="1273"/>
        <end position="1327"/>
    </location>
</feature>
<feature type="disulfide bond" evidence="14">
    <location>
        <begin position="1295"/>
        <end position="1304"/>
    </location>
</feature>
<dbReference type="GO" id="GO:0016020">
    <property type="term" value="C:membrane"/>
    <property type="evidence" value="ECO:0007669"/>
    <property type="project" value="UniProtKB-SubCell"/>
</dbReference>
<dbReference type="InterPro" id="IPR001881">
    <property type="entry name" value="EGF-like_Ca-bd_dom"/>
</dbReference>
<dbReference type="InterPro" id="IPR035914">
    <property type="entry name" value="Sperma_CUB_dom_sf"/>
</dbReference>
<dbReference type="InterPro" id="IPR018097">
    <property type="entry name" value="EGF_Ca-bd_CS"/>
</dbReference>
<dbReference type="InterPro" id="IPR016201">
    <property type="entry name" value="PSI"/>
</dbReference>
<keyword evidence="5" id="KW-0732">Signal</keyword>
<sequence length="1458" mass="163917">MQPQMINYSLTEIVICFIVVGYAAVDLVPCDRTRRVFYTRWGVISDGPVGSNYTQDSHCEWLIKANGTNKFITLIFRNMGTECSYDYVFVYDGDSFNSPLLGSFSGKTEPQQVIATSGFMLVLLYSDTNYVLDGFKAEFSVTDCPNNCSNHGVCYEHQCICEGDWGGFDCSRPLCPENCGRHEGHGHCNQGLCICRSGYSGQACSLYEKDDVGNKWHWLSHSEGGFQPRAAHSAVYIEITDSLYVFGGYNLNTILGDLEIYNFQTSNWRNENGEVLQNKNLLNSVDPSSVASLIEHAGRDWEQKWGINTRTSFLRNLLYTISNNTTYTRRKQRHSTIIENDHEPAARYGHAACAIFRGFVLFGGKLHNGSLANDLWYYDVQTRTWQLRGQFSLVQPPSLTRHTLTCINNVIYLFGGSTLDGEFSSTLYNIKLSKGFDEMWQEINPRGGKQLDVRVVAHTMVYHRSTNSLIVYGGIVPGVARFSKLSDRMFSFQLDNRYWTEIHYTREHLREKFVPRERAFHTANIFGNYLIIFGGYSHRHNKEEICYDNQMYLYHLGCHTWVNPDILGKSNESRYPKQQGVFAHAASIRNDNTLLLVGGYHGNVNGDLFAYIVPPMIAARRGELYDPELTCTKHHNYGECSSDPECGWCSADEQCYGRTIGANCTTNLQTTRCPGICPALGDCYSCLIHGRVSSKHPSMISVVHKLGLQECTWCVQNAKCHYKDDNYGVCGLQEDSPSQIPGWWGSKGTEIATPNNCRELDKRPGLTFIKYNHPVNFSQPDNVAVINATTVDFNSPTNFMLRTDINGGEMVARLLGFLRLPLSWQEMLNVCTSYGSASLQIYDNLVANVTAEQKDCKAVKWLENGTVNRIPIDFKSKKIINLGAHNSHFQQSKMELQHYKEVSDPPKAFTFEYLEPYANGSCHQYFNCLHCLTDSQCGWCDLTNFCRSRSEIENISCNFNENWQYLTLQPSSCSNCSNYITCDSCIKSQLCEWWIEEARCARMGQRSDAATKINQCPIPCYKRSTCSSCLDQKGRCVWCQATQQCFSFSIYTSEYQFGLCREWLDQAFPLVTRQESSMLPTTKTLEQCKTCSMHSNCSICLSSLSCGWCYNHSNPMTGACVQGDFNNPHTNCSEILNSVDVKWAYAQCPDVDECGLGLHDCHTQAICTNTDGSFSCHCKKGYIGDGRTSCIRTCFNVCVHGICQGEPDYACKCDIGWYGDDCSNNCDCNNHSACPEGKGICQKCMDNTMGDFCQHCKPGSYGNATTDQGCRICECNGHGNKNKGNCDIETGICFCEDNTQGIHCERCKDNYFGDPRNGKECYYQCEARGILNASRGQGISSMQSYTPLWGGIPTRECLWIIKPEIDFGSPIIQLQVNLSQLNITCGENAVYVYDGLPELIDAGTQNTLSAVLCKEEALSVGIIESRTGKYKCLKEHSMVCKFPLQLSMVFGRIATSLV</sequence>
<evidence type="ECO:0000256" key="7">
    <source>
        <dbReference type="ARBA" id="ARBA00022837"/>
    </source>
</evidence>
<dbReference type="GO" id="GO:0048513">
    <property type="term" value="P:animal organ development"/>
    <property type="evidence" value="ECO:0007669"/>
    <property type="project" value="UniProtKB-ARBA"/>
</dbReference>
<keyword evidence="4 15" id="KW-0812">Transmembrane</keyword>
<dbReference type="PROSITE" id="PS50026">
    <property type="entry name" value="EGF_3"/>
    <property type="match status" value="1"/>
</dbReference>
<feature type="domain" description="EGF-like" evidence="17">
    <location>
        <begin position="1150"/>
        <end position="1191"/>
    </location>
</feature>
<evidence type="ECO:0000259" key="16">
    <source>
        <dbReference type="PROSITE" id="PS01180"/>
    </source>
</evidence>
<evidence type="ECO:0000256" key="3">
    <source>
        <dbReference type="ARBA" id="ARBA00022536"/>
    </source>
</evidence>
<organism evidence="19">
    <name type="scientific">Anoplophora glabripennis</name>
    <name type="common">Asian longhorn beetle</name>
    <name type="synonym">Anoplophora nobilis</name>
    <dbReference type="NCBI Taxonomy" id="217634"/>
    <lineage>
        <taxon>Eukaryota</taxon>
        <taxon>Metazoa</taxon>
        <taxon>Ecdysozoa</taxon>
        <taxon>Arthropoda</taxon>
        <taxon>Hexapoda</taxon>
        <taxon>Insecta</taxon>
        <taxon>Pterygota</taxon>
        <taxon>Neoptera</taxon>
        <taxon>Endopterygota</taxon>
        <taxon>Coleoptera</taxon>
        <taxon>Polyphaga</taxon>
        <taxon>Cucujiformia</taxon>
        <taxon>Chrysomeloidea</taxon>
        <taxon>Cerambycidae</taxon>
        <taxon>Lamiinae</taxon>
        <taxon>Lamiini</taxon>
        <taxon>Anoplophora</taxon>
    </lineage>
</organism>
<dbReference type="InterPro" id="IPR000152">
    <property type="entry name" value="EGF-type_Asp/Asn_hydroxyl_site"/>
</dbReference>
<dbReference type="GO" id="GO:0005509">
    <property type="term" value="F:calcium ion binding"/>
    <property type="evidence" value="ECO:0007669"/>
    <property type="project" value="InterPro"/>
</dbReference>
<dbReference type="InterPro" id="IPR000742">
    <property type="entry name" value="EGF"/>
</dbReference>
<dbReference type="SUPFAM" id="SSF49854">
    <property type="entry name" value="Spermadhesin, CUB domain"/>
    <property type="match status" value="1"/>
</dbReference>
<dbReference type="PROSITE" id="PS01186">
    <property type="entry name" value="EGF_2"/>
    <property type="match status" value="1"/>
</dbReference>
<dbReference type="CDD" id="cd00055">
    <property type="entry name" value="EGF_Lam"/>
    <property type="match status" value="2"/>
</dbReference>
<dbReference type="PANTHER" id="PTHR46093">
    <property type="entry name" value="ACYL-COA-BINDING DOMAIN-CONTAINING PROTEIN 5"/>
    <property type="match status" value="1"/>
</dbReference>
<evidence type="ECO:0000256" key="9">
    <source>
        <dbReference type="ARBA" id="ARBA00023136"/>
    </source>
</evidence>
<accession>V5H4X1</accession>
<name>V5H4X1_ANOGL</name>
<keyword evidence="6" id="KW-0677">Repeat</keyword>
<keyword evidence="11" id="KW-0325">Glycoprotein</keyword>
<dbReference type="OrthoDB" id="263283at2759"/>
<evidence type="ECO:0000256" key="5">
    <source>
        <dbReference type="ARBA" id="ARBA00022729"/>
    </source>
</evidence>
<dbReference type="InterPro" id="IPR000859">
    <property type="entry name" value="CUB_dom"/>
</dbReference>
<dbReference type="SMART" id="SM00042">
    <property type="entry name" value="CUB"/>
    <property type="match status" value="1"/>
</dbReference>
<keyword evidence="12 14" id="KW-0424">Laminin EGF-like domain</keyword>
<dbReference type="CDD" id="cd00041">
    <property type="entry name" value="CUB"/>
    <property type="match status" value="1"/>
</dbReference>
<dbReference type="SMART" id="SM00181">
    <property type="entry name" value="EGF"/>
    <property type="match status" value="6"/>
</dbReference>
<dbReference type="SMART" id="SM00179">
    <property type="entry name" value="EGF_CA"/>
    <property type="match status" value="1"/>
</dbReference>
<keyword evidence="10 14" id="KW-1015">Disulfide bond</keyword>
<dbReference type="PROSITE" id="PS50027">
    <property type="entry name" value="EGF_LAM_2"/>
    <property type="match status" value="1"/>
</dbReference>